<dbReference type="PANTHER" id="PTHR35038:SF8">
    <property type="entry name" value="C-TYPE POLYHEME CYTOCHROME OMCC"/>
    <property type="match status" value="1"/>
</dbReference>
<dbReference type="InterPro" id="IPR051829">
    <property type="entry name" value="Multiheme_Cytochr_ET"/>
</dbReference>
<feature type="domain" description="Cytochrome c-552/4" evidence="3">
    <location>
        <begin position="62"/>
        <end position="136"/>
    </location>
</feature>
<organism evidence="4 5">
    <name type="scientific">Usitatibacter rugosus</name>
    <dbReference type="NCBI Taxonomy" id="2732067"/>
    <lineage>
        <taxon>Bacteria</taxon>
        <taxon>Pseudomonadati</taxon>
        <taxon>Pseudomonadota</taxon>
        <taxon>Betaproteobacteria</taxon>
        <taxon>Nitrosomonadales</taxon>
        <taxon>Usitatibacteraceae</taxon>
        <taxon>Usitatibacter</taxon>
    </lineage>
</organism>
<proteinExistence type="predicted"/>
<dbReference type="SUPFAM" id="SSF48695">
    <property type="entry name" value="Multiheme cytochromes"/>
    <property type="match status" value="1"/>
</dbReference>
<evidence type="ECO:0000313" key="4">
    <source>
        <dbReference type="EMBL" id="QJR10922.1"/>
    </source>
</evidence>
<evidence type="ECO:0000256" key="2">
    <source>
        <dbReference type="SAM" id="SignalP"/>
    </source>
</evidence>
<dbReference type="AlphaFoldDB" id="A0A6M4GV58"/>
<dbReference type="Pfam" id="PF13435">
    <property type="entry name" value="Cytochrome_C554"/>
    <property type="match status" value="1"/>
</dbReference>
<dbReference type="Gene3D" id="1.10.1130.10">
    <property type="entry name" value="Flavocytochrome C3, Chain A"/>
    <property type="match status" value="1"/>
</dbReference>
<dbReference type="Proteomes" id="UP000501534">
    <property type="component" value="Chromosome"/>
</dbReference>
<dbReference type="PANTHER" id="PTHR35038">
    <property type="entry name" value="DISSIMILATORY SULFITE REDUCTASE SIRA"/>
    <property type="match status" value="1"/>
</dbReference>
<feature type="chain" id="PRO_5027077197" description="Cytochrome c-552/4 domain-containing protein" evidence="2">
    <location>
        <begin position="19"/>
        <end position="442"/>
    </location>
</feature>
<evidence type="ECO:0000313" key="5">
    <source>
        <dbReference type="Proteomes" id="UP000501534"/>
    </source>
</evidence>
<protein>
    <recommendedName>
        <fullName evidence="3">Cytochrome c-552/4 domain-containing protein</fullName>
    </recommendedName>
</protein>
<feature type="signal peptide" evidence="2">
    <location>
        <begin position="1"/>
        <end position="18"/>
    </location>
</feature>
<reference evidence="4 5" key="1">
    <citation type="submission" date="2020-04" db="EMBL/GenBank/DDBJ databases">
        <title>Usitatibacter rugosus gen. nov., sp. nov. and Usitatibacter palustris sp. nov., novel members of Usitatibacteraceae fam. nov. within the order Nitrosomonadales isolated from soil.</title>
        <authorList>
            <person name="Huber K.J."/>
            <person name="Neumann-Schaal M."/>
            <person name="Geppert A."/>
            <person name="Luckner M."/>
            <person name="Wanner G."/>
            <person name="Overmann J."/>
        </authorList>
    </citation>
    <scope>NUCLEOTIDE SEQUENCE [LARGE SCALE GENOMIC DNA]</scope>
    <source>
        <strain evidence="4 5">0125_3</strain>
    </source>
</reference>
<sequence>MRTLILTLALWVPALAFAQAAGQQAPHPLPYQSKDKNLGVVTCASSLCHGSVTTWKDSNILQNEYVTWSRVDKHATKAYQILFNERSKKIAKNLGLTQPAHEAKICTDCHGYVPAKEVQGERFKISDGVSCEACHGPAERWVKSHTAPGATHAENVANGLYPTDDPVAQAKLCLSCHFGNKDKFVTHRIMGSGHPRITFELETFTQTQPPHFVIDDDWQKRKRQWDPVRVWAIGQALAAEEIIDVLLDPKRSRDGLFPELVVFDCHSCHHSMQDVRWTPRLGIGPGRIRLNDANLLMLKQIIRRTLPGDEKNYNDLVLAMHKAVAGEGGDAIDAARKLRAGLDVVIAKLSTRDFSNEDLRSILAGLIEDGMNGQYSDYAGAEQATMAMSSVMNFLAKRGELKAVGNANKALSGVYDAVKDDEKYSPQKYQAALSELRKTVSR</sequence>
<dbReference type="KEGG" id="uru:DSM104443_01992"/>
<dbReference type="InterPro" id="IPR023155">
    <property type="entry name" value="Cyt_c-552/4"/>
</dbReference>
<dbReference type="EMBL" id="CP053069">
    <property type="protein sequence ID" value="QJR10922.1"/>
    <property type="molecule type" value="Genomic_DNA"/>
</dbReference>
<dbReference type="RefSeq" id="WP_171091813.1">
    <property type="nucleotide sequence ID" value="NZ_CP053069.1"/>
</dbReference>
<accession>A0A6M4GV58</accession>
<name>A0A6M4GV58_9PROT</name>
<evidence type="ECO:0000256" key="1">
    <source>
        <dbReference type="ARBA" id="ARBA00022729"/>
    </source>
</evidence>
<keyword evidence="5" id="KW-1185">Reference proteome</keyword>
<evidence type="ECO:0000259" key="3">
    <source>
        <dbReference type="Pfam" id="PF13435"/>
    </source>
</evidence>
<keyword evidence="1 2" id="KW-0732">Signal</keyword>
<gene>
    <name evidence="4" type="ORF">DSM104443_01992</name>
</gene>
<dbReference type="InterPro" id="IPR036280">
    <property type="entry name" value="Multihaem_cyt_sf"/>
</dbReference>